<protein>
    <recommendedName>
        <fullName evidence="3">Lipoprotein</fullName>
    </recommendedName>
</protein>
<gene>
    <name evidence="1" type="ORF">A8990_10737</name>
</gene>
<organism evidence="1 2">
    <name type="scientific">Paenibacillus taihuensis</name>
    <dbReference type="NCBI Taxonomy" id="1156355"/>
    <lineage>
        <taxon>Bacteria</taxon>
        <taxon>Bacillati</taxon>
        <taxon>Bacillota</taxon>
        <taxon>Bacilli</taxon>
        <taxon>Bacillales</taxon>
        <taxon>Paenibacillaceae</taxon>
        <taxon>Paenibacillus</taxon>
    </lineage>
</organism>
<dbReference type="RefSeq" id="WP_116188455.1">
    <property type="nucleotide sequence ID" value="NZ_QTTN01000007.1"/>
</dbReference>
<dbReference type="EMBL" id="QTTN01000007">
    <property type="protein sequence ID" value="REE88941.1"/>
    <property type="molecule type" value="Genomic_DNA"/>
</dbReference>
<evidence type="ECO:0008006" key="3">
    <source>
        <dbReference type="Google" id="ProtNLM"/>
    </source>
</evidence>
<dbReference type="Proteomes" id="UP000256304">
    <property type="component" value="Unassembled WGS sequence"/>
</dbReference>
<dbReference type="PROSITE" id="PS51257">
    <property type="entry name" value="PROKAR_LIPOPROTEIN"/>
    <property type="match status" value="1"/>
</dbReference>
<keyword evidence="2" id="KW-1185">Reference proteome</keyword>
<sequence>MRRMLVSLLIILGVTAGCSSTENQRQKKILEADGYVVKQLRDSQPFEIFIKPEWIPFKSEERLKENHKLVQLNQTTIYLQDVWNRGKFANDIYFSFHTTYQLNRDNGTFMSNNSYNGVGTISSFYSIDAFTIYDSKHHEIIIGETGSGPGSDFSFAVDYDQLKDIKNGFYLKYTGMHVYAYSASENVELDQAANEAISNYIVEHYKDVYSGTDKSFEVHKVYGSAKAGNEIKVYMYSLYGGFNKNSENSMNGHSLPAVVTLKQEDGAYTVTGYKEPQDGDENAKSIKSMFPEKYHAQIWNDKTNSANLEDNLLHEVQKWQASL</sequence>
<comment type="caution">
    <text evidence="1">The sequence shown here is derived from an EMBL/GenBank/DDBJ whole genome shotgun (WGS) entry which is preliminary data.</text>
</comment>
<evidence type="ECO:0000313" key="2">
    <source>
        <dbReference type="Proteomes" id="UP000256304"/>
    </source>
</evidence>
<proteinExistence type="predicted"/>
<dbReference type="AlphaFoldDB" id="A0A3D9SD49"/>
<reference evidence="1 2" key="1">
    <citation type="submission" date="2018-08" db="EMBL/GenBank/DDBJ databases">
        <title>Genomic Encyclopedia of Type Strains, Phase III (KMG-III): the genomes of soil and plant-associated and newly described type strains.</title>
        <authorList>
            <person name="Whitman W."/>
        </authorList>
    </citation>
    <scope>NUCLEOTIDE SEQUENCE [LARGE SCALE GENOMIC DNA]</scope>
    <source>
        <strain evidence="1 2">CGMCC 1.10966</strain>
    </source>
</reference>
<dbReference type="OrthoDB" id="2734886at2"/>
<evidence type="ECO:0000313" key="1">
    <source>
        <dbReference type="EMBL" id="REE88941.1"/>
    </source>
</evidence>
<accession>A0A3D9SD49</accession>
<name>A0A3D9SD49_9BACL</name>